<evidence type="ECO:0000313" key="2">
    <source>
        <dbReference type="EMBL" id="KAJ2897186.1"/>
    </source>
</evidence>
<dbReference type="SUPFAM" id="SSF54427">
    <property type="entry name" value="NTF2-like"/>
    <property type="match status" value="1"/>
</dbReference>
<sequence>MSPSATTITNGSATAPPNSKPNRANNRPTALEALQLRIQRLEDIQEITQLMSRRAYYHSAGRHDLEVSELWCSDSPTAPSLLSPPSPPSAPGAHKNPYHPRAHAADVVFEPEDVGAFTSLPSLKKAYVDGNPFPPGTKGLMVEHTLTTPLIEIASDGVTAKGVWISPGHETFPLDGEGEDPKAHWSWGRYAVDFVKEAAAADGASKTAHGGEGPGRGGACKWKIWHLHVQTTFRTPYGVDWVAAALEKPAWLPKDGETTEEQGAVDRGVSFNEPYHPDCAPKLQPVPPRPYDSWGQEGRCWSATERVDFEG</sequence>
<feature type="region of interest" description="Disordered" evidence="1">
    <location>
        <begin position="76"/>
        <end position="98"/>
    </location>
</feature>
<comment type="caution">
    <text evidence="2">The sequence shown here is derived from an EMBL/GenBank/DDBJ whole genome shotgun (WGS) entry which is preliminary data.</text>
</comment>
<protein>
    <submittedName>
        <fullName evidence="2">Uncharacterized protein</fullName>
    </submittedName>
</protein>
<accession>A0AAD5RL47</accession>
<gene>
    <name evidence="2" type="ORF">MKZ38_004869</name>
</gene>
<evidence type="ECO:0000256" key="1">
    <source>
        <dbReference type="SAM" id="MobiDB-lite"/>
    </source>
</evidence>
<proteinExistence type="predicted"/>
<feature type="region of interest" description="Disordered" evidence="1">
    <location>
        <begin position="1"/>
        <end position="27"/>
    </location>
</feature>
<dbReference type="AlphaFoldDB" id="A0AAD5RL47"/>
<organism evidence="2 3">
    <name type="scientific">Zalerion maritima</name>
    <dbReference type="NCBI Taxonomy" id="339359"/>
    <lineage>
        <taxon>Eukaryota</taxon>
        <taxon>Fungi</taxon>
        <taxon>Dikarya</taxon>
        <taxon>Ascomycota</taxon>
        <taxon>Pezizomycotina</taxon>
        <taxon>Sordariomycetes</taxon>
        <taxon>Lulworthiomycetidae</taxon>
        <taxon>Lulworthiales</taxon>
        <taxon>Lulworthiaceae</taxon>
        <taxon>Zalerion</taxon>
    </lineage>
</organism>
<dbReference type="Gene3D" id="3.10.450.50">
    <property type="match status" value="1"/>
</dbReference>
<evidence type="ECO:0000313" key="3">
    <source>
        <dbReference type="Proteomes" id="UP001201980"/>
    </source>
</evidence>
<name>A0AAD5RL47_9PEZI</name>
<feature type="region of interest" description="Disordered" evidence="1">
    <location>
        <begin position="253"/>
        <end position="296"/>
    </location>
</feature>
<dbReference type="InterPro" id="IPR032710">
    <property type="entry name" value="NTF2-like_dom_sf"/>
</dbReference>
<dbReference type="Proteomes" id="UP001201980">
    <property type="component" value="Unassembled WGS sequence"/>
</dbReference>
<dbReference type="EMBL" id="JAKWBI020000289">
    <property type="protein sequence ID" value="KAJ2897186.1"/>
    <property type="molecule type" value="Genomic_DNA"/>
</dbReference>
<keyword evidence="3" id="KW-1185">Reference proteome</keyword>
<reference evidence="2" key="1">
    <citation type="submission" date="2022-07" db="EMBL/GenBank/DDBJ databases">
        <title>Draft genome sequence of Zalerion maritima ATCC 34329, a (micro)plastics degrading marine fungus.</title>
        <authorList>
            <person name="Paco A."/>
            <person name="Goncalves M.F.M."/>
            <person name="Rocha-Santos T.A.P."/>
            <person name="Alves A."/>
        </authorList>
    </citation>
    <scope>NUCLEOTIDE SEQUENCE</scope>
    <source>
        <strain evidence="2">ATCC 34329</strain>
    </source>
</reference>